<accession>A0A7C8GQ54</accession>
<dbReference type="AlphaFoldDB" id="A0A7C8GQ54"/>
<reference evidence="1 2" key="1">
    <citation type="submission" date="2019-10" db="EMBL/GenBank/DDBJ databases">
        <title>Gracilibacillus sp. nov. isolated from rice seeds.</title>
        <authorList>
            <person name="He S."/>
        </authorList>
    </citation>
    <scope>NUCLEOTIDE SEQUENCE [LARGE SCALE GENOMIC DNA]</scope>
    <source>
        <strain evidence="1 2">TD8</strain>
    </source>
</reference>
<organism evidence="1 2">
    <name type="scientific">Gracilibacillus oryzae</name>
    <dbReference type="NCBI Taxonomy" id="1672701"/>
    <lineage>
        <taxon>Bacteria</taxon>
        <taxon>Bacillati</taxon>
        <taxon>Bacillota</taxon>
        <taxon>Bacilli</taxon>
        <taxon>Bacillales</taxon>
        <taxon>Bacillaceae</taxon>
        <taxon>Gracilibacillus</taxon>
    </lineage>
</organism>
<evidence type="ECO:0000313" key="1">
    <source>
        <dbReference type="EMBL" id="KAB8125571.1"/>
    </source>
</evidence>
<protein>
    <recommendedName>
        <fullName evidence="3">DNA alkylation repair protein</fullName>
    </recommendedName>
</protein>
<dbReference type="InterPro" id="IPR014825">
    <property type="entry name" value="DNA_alkylation"/>
</dbReference>
<dbReference type="InterPro" id="IPR016024">
    <property type="entry name" value="ARM-type_fold"/>
</dbReference>
<dbReference type="RefSeq" id="WP_153407109.1">
    <property type="nucleotide sequence ID" value="NZ_ML762466.1"/>
</dbReference>
<dbReference type="Proteomes" id="UP000480246">
    <property type="component" value="Unassembled WGS sequence"/>
</dbReference>
<proteinExistence type="predicted"/>
<gene>
    <name evidence="1" type="ORF">F9U64_22415</name>
</gene>
<sequence>MAEYVPLKYYFDEQLAVRLSTLIKPHYPLFPQDAFIREVANKVINKELKQRVEIITDLLKDNLPENYIDTLNILLHCLGPENSKEEGMFKEGYFLMPVAFFVEKYGINHMDASLKALYEITKRHTSEYAIRPYLNENMELCILYLEKWINDENSHVRRLVSEGTRPRLPWAKKMEPIKNDPANNLQLLEKLINDPSKYVQKSVANHINDLTKDYPEEVLTWLEKNVIYKNSYQPKIVIHGLRTLLKNKDDQATKLVEIMRGKV</sequence>
<dbReference type="EMBL" id="WEID01000136">
    <property type="protein sequence ID" value="KAB8125571.1"/>
    <property type="molecule type" value="Genomic_DNA"/>
</dbReference>
<dbReference type="Pfam" id="PF08713">
    <property type="entry name" value="DNA_alkylation"/>
    <property type="match status" value="1"/>
</dbReference>
<dbReference type="SUPFAM" id="SSF48371">
    <property type="entry name" value="ARM repeat"/>
    <property type="match status" value="1"/>
</dbReference>
<comment type="caution">
    <text evidence="1">The sequence shown here is derived from an EMBL/GenBank/DDBJ whole genome shotgun (WGS) entry which is preliminary data.</text>
</comment>
<dbReference type="Gene3D" id="1.25.40.290">
    <property type="entry name" value="ARM repeat domains"/>
    <property type="match status" value="1"/>
</dbReference>
<evidence type="ECO:0000313" key="2">
    <source>
        <dbReference type="Proteomes" id="UP000480246"/>
    </source>
</evidence>
<dbReference type="OrthoDB" id="9797162at2"/>
<evidence type="ECO:0008006" key="3">
    <source>
        <dbReference type="Google" id="ProtNLM"/>
    </source>
</evidence>
<keyword evidence="2" id="KW-1185">Reference proteome</keyword>
<name>A0A7C8GQ54_9BACI</name>